<comment type="catalytic activity">
    <reaction evidence="7">
        <text>L-dopachrome = 5,6-dihydroxyindole-2-carboxylate</text>
        <dbReference type="Rhea" id="RHEA:13041"/>
        <dbReference type="ChEBI" id="CHEBI:16875"/>
        <dbReference type="ChEBI" id="CHEBI:57509"/>
        <dbReference type="EC" id="5.3.3.12"/>
    </reaction>
</comment>
<evidence type="ECO:0000256" key="2">
    <source>
        <dbReference type="ARBA" id="ARBA00005851"/>
    </source>
</evidence>
<dbReference type="PANTHER" id="PTHR11954:SF6">
    <property type="entry name" value="MACROPHAGE MIGRATION INHIBITORY FACTOR"/>
    <property type="match status" value="1"/>
</dbReference>
<evidence type="ECO:0000313" key="14">
    <source>
        <dbReference type="EMBL" id="KAL3760719.1"/>
    </source>
</evidence>
<evidence type="ECO:0000256" key="11">
    <source>
        <dbReference type="ARBA" id="ARBA00041912"/>
    </source>
</evidence>
<evidence type="ECO:0000256" key="6">
    <source>
        <dbReference type="ARBA" id="ARBA00036735"/>
    </source>
</evidence>
<feature type="signal peptide" evidence="13">
    <location>
        <begin position="1"/>
        <end position="24"/>
    </location>
</feature>
<keyword evidence="15" id="KW-1185">Reference proteome</keyword>
<evidence type="ECO:0000256" key="4">
    <source>
        <dbReference type="ARBA" id="ARBA00022525"/>
    </source>
</evidence>
<evidence type="ECO:0000256" key="7">
    <source>
        <dbReference type="ARBA" id="ARBA00036823"/>
    </source>
</evidence>
<dbReference type="SUPFAM" id="SSF55331">
    <property type="entry name" value="Tautomerase/MIF"/>
    <property type="match status" value="1"/>
</dbReference>
<keyword evidence="5" id="KW-0413">Isomerase</keyword>
<dbReference type="EC" id="5.3.3.12" evidence="8"/>
<protein>
    <recommendedName>
        <fullName evidence="12">L-dopachrome isomerase</fullName>
        <ecNumber evidence="9">5.3.2.1</ecNumber>
        <ecNumber evidence="8">5.3.3.12</ecNumber>
    </recommendedName>
    <alternativeName>
        <fullName evidence="10">L-dopachrome tautomerase</fullName>
    </alternativeName>
    <alternativeName>
        <fullName evidence="11">Phenylpyruvate tautomerase</fullName>
    </alternativeName>
</protein>
<evidence type="ECO:0000256" key="3">
    <source>
        <dbReference type="ARBA" id="ARBA00022514"/>
    </source>
</evidence>
<evidence type="ECO:0000256" key="9">
    <source>
        <dbReference type="ARBA" id="ARBA00039086"/>
    </source>
</evidence>
<keyword evidence="3" id="KW-0202">Cytokine</keyword>
<dbReference type="InterPro" id="IPR001398">
    <property type="entry name" value="Macrophage_inhib_fac"/>
</dbReference>
<dbReference type="Gene3D" id="3.30.429.10">
    <property type="entry name" value="Macrophage Migration Inhibitory Factor"/>
    <property type="match status" value="1"/>
</dbReference>
<evidence type="ECO:0000256" key="10">
    <source>
        <dbReference type="ARBA" id="ARBA00041631"/>
    </source>
</evidence>
<dbReference type="EMBL" id="JALLBG020000172">
    <property type="protein sequence ID" value="KAL3760719.1"/>
    <property type="molecule type" value="Genomic_DNA"/>
</dbReference>
<dbReference type="GO" id="GO:0005615">
    <property type="term" value="C:extracellular space"/>
    <property type="evidence" value="ECO:0007669"/>
    <property type="project" value="UniProtKB-KW"/>
</dbReference>
<comment type="similarity">
    <text evidence="2">Belongs to the MIF family.</text>
</comment>
<dbReference type="PANTHER" id="PTHR11954">
    <property type="entry name" value="D-DOPACHROME DECARBOXYLASE"/>
    <property type="match status" value="1"/>
</dbReference>
<sequence>MRSATAPILLIALIIALLAPSSSSFSYQATRQYRLKSLVVVMSATEQQQQQQQPHHPHCDLPGDPSLFLTTNVDLGENKGAIMKELSSLVATVTRKPEAYVAICITDNASMVFGGSDAPLALGCLYSIGAITMANNGKIQCGVTDVLEKYGVAQDRIYINFFDVPRECIGWNRATFAG</sequence>
<evidence type="ECO:0000256" key="5">
    <source>
        <dbReference type="ARBA" id="ARBA00023235"/>
    </source>
</evidence>
<accession>A0ABD3M9Q5</accession>
<evidence type="ECO:0000256" key="12">
    <source>
        <dbReference type="ARBA" id="ARBA00042730"/>
    </source>
</evidence>
<proteinExistence type="inferred from homology"/>
<comment type="caution">
    <text evidence="14">The sequence shown here is derived from an EMBL/GenBank/DDBJ whole genome shotgun (WGS) entry which is preliminary data.</text>
</comment>
<organism evidence="14 15">
    <name type="scientific">Discostella pseudostelligera</name>
    <dbReference type="NCBI Taxonomy" id="259834"/>
    <lineage>
        <taxon>Eukaryota</taxon>
        <taxon>Sar</taxon>
        <taxon>Stramenopiles</taxon>
        <taxon>Ochrophyta</taxon>
        <taxon>Bacillariophyta</taxon>
        <taxon>Coscinodiscophyceae</taxon>
        <taxon>Thalassiosirophycidae</taxon>
        <taxon>Stephanodiscales</taxon>
        <taxon>Stephanodiscaceae</taxon>
        <taxon>Discostella</taxon>
    </lineage>
</organism>
<dbReference type="InterPro" id="IPR014347">
    <property type="entry name" value="Tautomerase/MIF_sf"/>
</dbReference>
<comment type="catalytic activity">
    <reaction evidence="6">
        <text>3-phenylpyruvate = enol-phenylpyruvate</text>
        <dbReference type="Rhea" id="RHEA:17097"/>
        <dbReference type="ChEBI" id="CHEBI:16815"/>
        <dbReference type="ChEBI" id="CHEBI:18005"/>
        <dbReference type="EC" id="5.3.2.1"/>
    </reaction>
</comment>
<keyword evidence="13" id="KW-0732">Signal</keyword>
<evidence type="ECO:0000256" key="8">
    <source>
        <dbReference type="ARBA" id="ARBA00038932"/>
    </source>
</evidence>
<dbReference type="GO" id="GO:0050178">
    <property type="term" value="F:phenylpyruvate tautomerase activity"/>
    <property type="evidence" value="ECO:0007669"/>
    <property type="project" value="UniProtKB-EC"/>
</dbReference>
<reference evidence="14 15" key="1">
    <citation type="submission" date="2024-10" db="EMBL/GenBank/DDBJ databases">
        <title>Updated reference genomes for cyclostephanoid diatoms.</title>
        <authorList>
            <person name="Roberts W.R."/>
            <person name="Alverson A.J."/>
        </authorList>
    </citation>
    <scope>NUCLEOTIDE SEQUENCE [LARGE SCALE GENOMIC DNA]</scope>
    <source>
        <strain evidence="14 15">AJA232-27</strain>
    </source>
</reference>
<dbReference type="Proteomes" id="UP001530293">
    <property type="component" value="Unassembled WGS sequence"/>
</dbReference>
<dbReference type="AlphaFoldDB" id="A0ABD3M9Q5"/>
<evidence type="ECO:0000313" key="15">
    <source>
        <dbReference type="Proteomes" id="UP001530293"/>
    </source>
</evidence>
<name>A0ABD3M9Q5_9STRA</name>
<keyword evidence="4" id="KW-0964">Secreted</keyword>
<dbReference type="GO" id="GO:0005125">
    <property type="term" value="F:cytokine activity"/>
    <property type="evidence" value="ECO:0007669"/>
    <property type="project" value="UniProtKB-KW"/>
</dbReference>
<dbReference type="EC" id="5.3.2.1" evidence="9"/>
<gene>
    <name evidence="14" type="ORF">ACHAWU_003627</name>
</gene>
<evidence type="ECO:0000256" key="13">
    <source>
        <dbReference type="SAM" id="SignalP"/>
    </source>
</evidence>
<comment type="subcellular location">
    <subcellularLocation>
        <location evidence="1">Secreted</location>
    </subcellularLocation>
</comment>
<dbReference type="GO" id="GO:0004167">
    <property type="term" value="F:dopachrome isomerase activity"/>
    <property type="evidence" value="ECO:0007669"/>
    <property type="project" value="UniProtKB-EC"/>
</dbReference>
<evidence type="ECO:0000256" key="1">
    <source>
        <dbReference type="ARBA" id="ARBA00004613"/>
    </source>
</evidence>
<feature type="chain" id="PRO_5044856744" description="L-dopachrome isomerase" evidence="13">
    <location>
        <begin position="25"/>
        <end position="178"/>
    </location>
</feature>
<dbReference type="Pfam" id="PF01187">
    <property type="entry name" value="MIF"/>
    <property type="match status" value="1"/>
</dbReference>